<evidence type="ECO:0000313" key="10">
    <source>
        <dbReference type="Proteomes" id="UP000250218"/>
    </source>
</evidence>
<keyword evidence="2 9" id="KW-0436">Ligase</keyword>
<dbReference type="InterPro" id="IPR045864">
    <property type="entry name" value="aa-tRNA-synth_II/BPL/LPL"/>
</dbReference>
<dbReference type="GO" id="GO:0005524">
    <property type="term" value="F:ATP binding"/>
    <property type="evidence" value="ECO:0007669"/>
    <property type="project" value="UniProtKB-KW"/>
</dbReference>
<dbReference type="EMBL" id="CP030140">
    <property type="protein sequence ID" value="AWX69336.1"/>
    <property type="molecule type" value="Genomic_DNA"/>
</dbReference>
<evidence type="ECO:0000256" key="4">
    <source>
        <dbReference type="ARBA" id="ARBA00022741"/>
    </source>
</evidence>
<proteinExistence type="predicted"/>
<keyword evidence="4" id="KW-0547">Nucleotide-binding</keyword>
<dbReference type="Proteomes" id="UP000250218">
    <property type="component" value="Chromosome"/>
</dbReference>
<evidence type="ECO:0000256" key="5">
    <source>
        <dbReference type="ARBA" id="ARBA00022840"/>
    </source>
</evidence>
<dbReference type="PROSITE" id="PS50862">
    <property type="entry name" value="AA_TRNA_LIGASE_II"/>
    <property type="match status" value="1"/>
</dbReference>
<dbReference type="RefSeq" id="WP_033178723.1">
    <property type="nucleotide sequence ID" value="NZ_CP030140.1"/>
</dbReference>
<dbReference type="GO" id="GO:0005829">
    <property type="term" value="C:cytosol"/>
    <property type="evidence" value="ECO:0007669"/>
    <property type="project" value="TreeGrafter"/>
</dbReference>
<evidence type="ECO:0000256" key="6">
    <source>
        <dbReference type="ARBA" id="ARBA00022888"/>
    </source>
</evidence>
<evidence type="ECO:0000256" key="3">
    <source>
        <dbReference type="ARBA" id="ARBA00022605"/>
    </source>
</evidence>
<keyword evidence="5" id="KW-0067">ATP-binding</keyword>
<keyword evidence="1" id="KW-0963">Cytoplasm</keyword>
<dbReference type="PIRSF" id="PIRSF001555">
    <property type="entry name" value="Asp_ammon_ligase"/>
    <property type="match status" value="1"/>
</dbReference>
<dbReference type="SUPFAM" id="SSF55681">
    <property type="entry name" value="Class II aaRS and biotin synthetases"/>
    <property type="match status" value="1"/>
</dbReference>
<accession>A0A2Z4NCX2</accession>
<dbReference type="GO" id="GO:0004071">
    <property type="term" value="F:aspartate-ammonia ligase activity"/>
    <property type="evidence" value="ECO:0007669"/>
    <property type="project" value="UniProtKB-UniRule"/>
</dbReference>
<dbReference type="InterPro" id="IPR004618">
    <property type="entry name" value="AsnA"/>
</dbReference>
<dbReference type="KEGG" id="mane:DP065_01020"/>
<organism evidence="9 10">
    <name type="scientific">[Mycoplasma] anseris</name>
    <dbReference type="NCBI Taxonomy" id="92400"/>
    <lineage>
        <taxon>Bacteria</taxon>
        <taxon>Bacillati</taxon>
        <taxon>Mycoplasmatota</taxon>
        <taxon>Mycoplasmoidales</taxon>
        <taxon>Metamycoplasmataceae</taxon>
        <taxon>Metamycoplasma</taxon>
    </lineage>
</organism>
<dbReference type="PANTHER" id="PTHR30073">
    <property type="entry name" value="ASPARTATE--AMMONIA LIGASE"/>
    <property type="match status" value="1"/>
</dbReference>
<dbReference type="NCBIfam" id="TIGR00669">
    <property type="entry name" value="asnA"/>
    <property type="match status" value="1"/>
</dbReference>
<keyword evidence="10" id="KW-1185">Reference proteome</keyword>
<gene>
    <name evidence="9" type="ORF">DP065_01020</name>
</gene>
<dbReference type="Pfam" id="PF03590">
    <property type="entry name" value="AsnA"/>
    <property type="match status" value="1"/>
</dbReference>
<evidence type="ECO:0000313" key="9">
    <source>
        <dbReference type="EMBL" id="AWX69336.1"/>
    </source>
</evidence>
<dbReference type="EC" id="6.3.1.1" evidence="7"/>
<evidence type="ECO:0000256" key="7">
    <source>
        <dbReference type="NCBIfam" id="TIGR00669"/>
    </source>
</evidence>
<dbReference type="AlphaFoldDB" id="A0A2Z4NCX2"/>
<dbReference type="InterPro" id="IPR006195">
    <property type="entry name" value="aa-tRNA-synth_II"/>
</dbReference>
<feature type="domain" description="Aminoacyl-transfer RNA synthetases class-II family profile" evidence="8">
    <location>
        <begin position="20"/>
        <end position="298"/>
    </location>
</feature>
<dbReference type="PANTHER" id="PTHR30073:SF5">
    <property type="entry name" value="ASPARTATE--AMMONIA LIGASE"/>
    <property type="match status" value="1"/>
</dbReference>
<dbReference type="Gene3D" id="3.30.930.10">
    <property type="entry name" value="Bira Bifunctional Protein, Domain 2"/>
    <property type="match status" value="1"/>
</dbReference>
<evidence type="ECO:0000256" key="2">
    <source>
        <dbReference type="ARBA" id="ARBA00022598"/>
    </source>
</evidence>
<reference evidence="10" key="1">
    <citation type="submission" date="2018-06" db="EMBL/GenBank/DDBJ databases">
        <title>Complete genome sequences of Mycoplasma anatis, M. anseris and M. cloacale type strains.</title>
        <authorList>
            <person name="Grozner D."/>
            <person name="Forro B."/>
            <person name="Sulyok K.M."/>
            <person name="Marton S."/>
            <person name="Kreizinger Z."/>
            <person name="Banyai K."/>
            <person name="Gyuranecz M."/>
        </authorList>
    </citation>
    <scope>NUCLEOTIDE SEQUENCE [LARGE SCALE GENOMIC DNA]</scope>
    <source>
        <strain evidence="10">ATCC 49234</strain>
    </source>
</reference>
<keyword evidence="6" id="KW-0061">Asparagine biosynthesis</keyword>
<evidence type="ECO:0000256" key="1">
    <source>
        <dbReference type="ARBA" id="ARBA00022490"/>
    </source>
</evidence>
<protein>
    <recommendedName>
        <fullName evidence="7">Aspartate--ammonia ligase</fullName>
        <ecNumber evidence="7">6.3.1.1</ecNumber>
    </recommendedName>
</protein>
<evidence type="ECO:0000259" key="8">
    <source>
        <dbReference type="PROSITE" id="PS50862"/>
    </source>
</evidence>
<keyword evidence="3" id="KW-0028">Amino-acid biosynthesis</keyword>
<name>A0A2Z4NCX2_9BACT</name>
<dbReference type="GO" id="GO:0006529">
    <property type="term" value="P:asparagine biosynthetic process"/>
    <property type="evidence" value="ECO:0007669"/>
    <property type="project" value="UniProtKB-UniRule"/>
</dbReference>
<sequence>MKQKPKKLSIEQRQIAIDLIKEKFRKYLAKELKLIRVSAPLFVSKQSGLNDGLNGEKPIEFKAKTIYDDLEIVHSLAKWKRQALGKYDIGKNNGIYTDMNAIRKEENLDQTHSLYVDQWDWELKINPEDRNIDYLMNVVSKIYNALRKTEHIIYKKYKIAKRLSKKIYFIDSEELYNMYPKLEATQREYEIVKKYQTVFIMRIGNLLKDNKPHSNRAKDYDDWTLNGDLIVYDEINDLALELSSMGIRVNKEALINQYNLPEEEIKLISPYHKNIIEQNLPLTIGGGIGQSRIAMYLLHCKHIGEVQVSIWDEKNKKFAKENKIVLL</sequence>